<comment type="caution">
    <text evidence="1">The sequence shown here is derived from an EMBL/GenBank/DDBJ whole genome shotgun (WGS) entry which is preliminary data.</text>
</comment>
<evidence type="ECO:0000313" key="2">
    <source>
        <dbReference type="Proteomes" id="UP001230504"/>
    </source>
</evidence>
<name>A0AAD8PPD7_9PEZI</name>
<reference evidence="1" key="1">
    <citation type="submission" date="2021-06" db="EMBL/GenBank/DDBJ databases">
        <title>Comparative genomics, transcriptomics and evolutionary studies reveal genomic signatures of adaptation to plant cell wall in hemibiotrophic fungi.</title>
        <authorList>
            <consortium name="DOE Joint Genome Institute"/>
            <person name="Baroncelli R."/>
            <person name="Diaz J.F."/>
            <person name="Benocci T."/>
            <person name="Peng M."/>
            <person name="Battaglia E."/>
            <person name="Haridas S."/>
            <person name="Andreopoulos W."/>
            <person name="Labutti K."/>
            <person name="Pangilinan J."/>
            <person name="Floch G.L."/>
            <person name="Makela M.R."/>
            <person name="Henrissat B."/>
            <person name="Grigoriev I.V."/>
            <person name="Crouch J.A."/>
            <person name="De Vries R.P."/>
            <person name="Sukno S.A."/>
            <person name="Thon M.R."/>
        </authorList>
    </citation>
    <scope>NUCLEOTIDE SEQUENCE</scope>
    <source>
        <strain evidence="1">CBS 125086</strain>
    </source>
</reference>
<feature type="non-terminal residue" evidence="1">
    <location>
        <position position="146"/>
    </location>
</feature>
<dbReference type="EMBL" id="JAHLJV010000083">
    <property type="protein sequence ID" value="KAK1573955.1"/>
    <property type="molecule type" value="Genomic_DNA"/>
</dbReference>
<dbReference type="AlphaFoldDB" id="A0AAD8PPD7"/>
<dbReference type="Proteomes" id="UP001230504">
    <property type="component" value="Unassembled WGS sequence"/>
</dbReference>
<dbReference type="SUPFAM" id="SSF56801">
    <property type="entry name" value="Acetyl-CoA synthetase-like"/>
    <property type="match status" value="1"/>
</dbReference>
<keyword evidence="2" id="KW-1185">Reference proteome</keyword>
<gene>
    <name evidence="1" type="ORF">LY79DRAFT_492609</name>
</gene>
<dbReference type="Gene3D" id="3.30.300.30">
    <property type="match status" value="1"/>
</dbReference>
<organism evidence="1 2">
    <name type="scientific">Colletotrichum navitas</name>
    <dbReference type="NCBI Taxonomy" id="681940"/>
    <lineage>
        <taxon>Eukaryota</taxon>
        <taxon>Fungi</taxon>
        <taxon>Dikarya</taxon>
        <taxon>Ascomycota</taxon>
        <taxon>Pezizomycotina</taxon>
        <taxon>Sordariomycetes</taxon>
        <taxon>Hypocreomycetidae</taxon>
        <taxon>Glomerellales</taxon>
        <taxon>Glomerellaceae</taxon>
        <taxon>Colletotrichum</taxon>
        <taxon>Colletotrichum graminicola species complex</taxon>
    </lineage>
</organism>
<dbReference type="GeneID" id="85437564"/>
<evidence type="ECO:0000313" key="1">
    <source>
        <dbReference type="EMBL" id="KAK1573955.1"/>
    </source>
</evidence>
<protein>
    <submittedName>
        <fullName evidence="1">Amino acid adenylation</fullName>
    </submittedName>
</protein>
<sequence length="146" mass="16266">MDSESVFSPTLPVMPLLEFPASFDTFGTRGCFCSADQFQQPVDSCLVTNCPLVASFRNKQNNKNDTCSTLSHSLRPISLCTDRTDYLGYWDEEMNLNYFGRIGNQVKVRGFRVKLEEIGHAVSTAADMDPKVQNAVVITMNDDPQG</sequence>
<accession>A0AAD8PPD7</accession>
<dbReference type="RefSeq" id="XP_060409519.1">
    <property type="nucleotide sequence ID" value="XM_060553324.1"/>
</dbReference>
<proteinExistence type="predicted"/>
<dbReference type="InterPro" id="IPR045851">
    <property type="entry name" value="AMP-bd_C_sf"/>
</dbReference>